<gene>
    <name evidence="1" type="ORF">CBI30_03895</name>
</gene>
<protein>
    <submittedName>
        <fullName evidence="1">Uncharacterized protein</fullName>
    </submittedName>
</protein>
<evidence type="ECO:0000313" key="2">
    <source>
        <dbReference type="Proteomes" id="UP000198104"/>
    </source>
</evidence>
<organism evidence="1 2">
    <name type="scientific">Polynucleobacter aenigmaticus</name>
    <dbReference type="NCBI Taxonomy" id="1743164"/>
    <lineage>
        <taxon>Bacteria</taxon>
        <taxon>Pseudomonadati</taxon>
        <taxon>Pseudomonadota</taxon>
        <taxon>Betaproteobacteria</taxon>
        <taxon>Burkholderiales</taxon>
        <taxon>Burkholderiaceae</taxon>
        <taxon>Polynucleobacter</taxon>
    </lineage>
</organism>
<comment type="caution">
    <text evidence="1">The sequence shown here is derived from an EMBL/GenBank/DDBJ whole genome shotgun (WGS) entry which is preliminary data.</text>
</comment>
<name>A0A254PZM9_9BURK</name>
<sequence length="276" mass="32059">MRSKAKYGSKIILDICDNHFIFDETNLEAVKKSFQLKAAIAQVDHLIVSSNYLRDRVTEECGANIEITIIGDLVEEPNIGYWYSSFLNPIASLQYFKLKYWLQNHTPSKKTRLVWFGNHGGNYSEAGMVDLLKIKDLLHDLHKKFPLSLTVVSNSRKKYDQLVSNWYIPTFYTPWNRNNFSRIIKLHSTTVIPITPNKFTLSKTENRVTTALAHGLQVVADEIPSYTKFSQYTYLNQWQDGLVNCFGERGRSLREFDFSHHNQAIAFKWFDLFDSL</sequence>
<keyword evidence="2" id="KW-1185">Reference proteome</keyword>
<proteinExistence type="predicted"/>
<dbReference type="Proteomes" id="UP000198104">
    <property type="component" value="Unassembled WGS sequence"/>
</dbReference>
<dbReference type="AlphaFoldDB" id="A0A254PZM9"/>
<dbReference type="EMBL" id="NGUO01000006">
    <property type="protein sequence ID" value="OWS71985.1"/>
    <property type="molecule type" value="Genomic_DNA"/>
</dbReference>
<accession>A0A254PZM9</accession>
<evidence type="ECO:0000313" key="1">
    <source>
        <dbReference type="EMBL" id="OWS71985.1"/>
    </source>
</evidence>
<reference evidence="1 2" key="1">
    <citation type="submission" date="2017-05" db="EMBL/GenBank/DDBJ databases">
        <title>Polynucleobacter sp. MWH-K35W1 isolated from the permanently anoxic monimolimnion of a meromictic lake.</title>
        <authorList>
            <person name="Hahn M.W."/>
        </authorList>
    </citation>
    <scope>NUCLEOTIDE SEQUENCE [LARGE SCALE GENOMIC DNA]</scope>
    <source>
        <strain evidence="1 2">MWH-K35W1</strain>
    </source>
</reference>